<dbReference type="InterPro" id="IPR020904">
    <property type="entry name" value="Sc_DH/Rdtase_CS"/>
</dbReference>
<gene>
    <name evidence="5" type="ORF">JANAI62_36710</name>
</gene>
<dbReference type="InterPro" id="IPR036291">
    <property type="entry name" value="NAD(P)-bd_dom_sf"/>
</dbReference>
<dbReference type="RefSeq" id="WP_220750532.1">
    <property type="nucleotide sequence ID" value="NZ_BPFH01000010.1"/>
</dbReference>
<dbReference type="PANTHER" id="PTHR43976">
    <property type="entry name" value="SHORT CHAIN DEHYDROGENASE"/>
    <property type="match status" value="1"/>
</dbReference>
<keyword evidence="6" id="KW-1185">Reference proteome</keyword>
<protein>
    <submittedName>
        <fullName evidence="5">Short-chain dehydrogenase/reductase</fullName>
    </submittedName>
</protein>
<feature type="domain" description="Ketoreductase" evidence="4">
    <location>
        <begin position="3"/>
        <end position="172"/>
    </location>
</feature>
<dbReference type="EMBL" id="BPFH01000010">
    <property type="protein sequence ID" value="GIT97048.1"/>
    <property type="molecule type" value="Genomic_DNA"/>
</dbReference>
<organism evidence="5 6">
    <name type="scientific">Jannaschia pagri</name>
    <dbReference type="NCBI Taxonomy" id="2829797"/>
    <lineage>
        <taxon>Bacteria</taxon>
        <taxon>Pseudomonadati</taxon>
        <taxon>Pseudomonadota</taxon>
        <taxon>Alphaproteobacteria</taxon>
        <taxon>Rhodobacterales</taxon>
        <taxon>Roseobacteraceae</taxon>
        <taxon>Jannaschia</taxon>
    </lineage>
</organism>
<evidence type="ECO:0000256" key="2">
    <source>
        <dbReference type="ARBA" id="ARBA00023002"/>
    </source>
</evidence>
<dbReference type="Proteomes" id="UP000786693">
    <property type="component" value="Unassembled WGS sequence"/>
</dbReference>
<dbReference type="InterPro" id="IPR057326">
    <property type="entry name" value="KR_dom"/>
</dbReference>
<dbReference type="NCBIfam" id="NF004824">
    <property type="entry name" value="PRK06180.1"/>
    <property type="match status" value="1"/>
</dbReference>
<evidence type="ECO:0000256" key="1">
    <source>
        <dbReference type="ARBA" id="ARBA00006484"/>
    </source>
</evidence>
<dbReference type="SUPFAM" id="SSF51735">
    <property type="entry name" value="NAD(P)-binding Rossmann-fold domains"/>
    <property type="match status" value="1"/>
</dbReference>
<keyword evidence="2" id="KW-0560">Oxidoreductase</keyword>
<evidence type="ECO:0000313" key="6">
    <source>
        <dbReference type="Proteomes" id="UP000786693"/>
    </source>
</evidence>
<dbReference type="PRINTS" id="PR00081">
    <property type="entry name" value="GDHRDH"/>
</dbReference>
<evidence type="ECO:0000259" key="4">
    <source>
        <dbReference type="SMART" id="SM00822"/>
    </source>
</evidence>
<comment type="caution">
    <text evidence="5">The sequence shown here is derived from an EMBL/GenBank/DDBJ whole genome shotgun (WGS) entry which is preliminary data.</text>
</comment>
<accession>A0ABQ4NRK8</accession>
<reference evidence="5 6" key="1">
    <citation type="submission" date="2021-05" db="EMBL/GenBank/DDBJ databases">
        <title>Bacteria Genome sequencing.</title>
        <authorList>
            <person name="Takabe Y."/>
            <person name="Nakajima Y."/>
            <person name="Suzuki S."/>
            <person name="Shiozaki T."/>
        </authorList>
    </citation>
    <scope>NUCLEOTIDE SEQUENCE [LARGE SCALE GENOMIC DNA]</scope>
    <source>
        <strain evidence="5 6">AI_62</strain>
    </source>
</reference>
<proteinExistence type="inferred from homology"/>
<dbReference type="CDD" id="cd05374">
    <property type="entry name" value="17beta-HSD-like_SDR_c"/>
    <property type="match status" value="1"/>
</dbReference>
<dbReference type="PROSITE" id="PS00061">
    <property type="entry name" value="ADH_SHORT"/>
    <property type="match status" value="1"/>
</dbReference>
<dbReference type="Gene3D" id="3.40.50.720">
    <property type="entry name" value="NAD(P)-binding Rossmann-like Domain"/>
    <property type="match status" value="1"/>
</dbReference>
<evidence type="ECO:0000256" key="3">
    <source>
        <dbReference type="RuleBase" id="RU000363"/>
    </source>
</evidence>
<name>A0ABQ4NRK8_9RHOB</name>
<dbReference type="Pfam" id="PF00106">
    <property type="entry name" value="adh_short"/>
    <property type="match status" value="1"/>
</dbReference>
<dbReference type="InterPro" id="IPR051911">
    <property type="entry name" value="SDR_oxidoreductase"/>
</dbReference>
<dbReference type="PANTHER" id="PTHR43976:SF16">
    <property type="entry name" value="SHORT-CHAIN DEHYDROGENASE_REDUCTASE FAMILY PROTEIN"/>
    <property type="match status" value="1"/>
</dbReference>
<evidence type="ECO:0000313" key="5">
    <source>
        <dbReference type="EMBL" id="GIT97048.1"/>
    </source>
</evidence>
<dbReference type="SMART" id="SM00822">
    <property type="entry name" value="PKS_KR"/>
    <property type="match status" value="1"/>
</dbReference>
<dbReference type="InterPro" id="IPR002347">
    <property type="entry name" value="SDR_fam"/>
</dbReference>
<sequence>MTQTWFITGASSGFGAAFARHALAQGHNVAVTARRLDKLQQIAALAPGHVLAREMDVTDPAQVKEAVQAAEDRFGGIDVLINNAGYGIVGAVEETPEAELRAVMETNFFGAVAVTQAALPMMRQRRRGAIVMMSSLGGQLSFGGFGPYSASKFALEGMTEALAQEIAPFGLKAMIVEPGAFRTDFADTALRHMPKIAAYGEIVGGTRDFASAMHGTQSGDPLKAAAAIEAALANETTPLRLPLGDDAVDAIRSHGEDLLAELTKWEPTARNVNLDLSETAA</sequence>
<dbReference type="PRINTS" id="PR00080">
    <property type="entry name" value="SDRFAMILY"/>
</dbReference>
<comment type="similarity">
    <text evidence="1 3">Belongs to the short-chain dehydrogenases/reductases (SDR) family.</text>
</comment>